<sequence length="112" mass="13096">MCIHPTTLLEERQLTYQTLSEILYLLDDIKRTSDPDEFHLLTEQASQLCIKLRYNYSQAIPDLELDGGIATSKEKRYEQCPYCDLPDVLNLLSQSLDDFKRHYIQPDCIPQD</sequence>
<organism evidence="1 2">
    <name type="scientific">Roseofilum casamattae BLCC-M143</name>
    <dbReference type="NCBI Taxonomy" id="3022442"/>
    <lineage>
        <taxon>Bacteria</taxon>
        <taxon>Bacillati</taxon>
        <taxon>Cyanobacteriota</taxon>
        <taxon>Cyanophyceae</taxon>
        <taxon>Desertifilales</taxon>
        <taxon>Desertifilaceae</taxon>
        <taxon>Roseofilum</taxon>
        <taxon>Roseofilum casamattae</taxon>
    </lineage>
</organism>
<gene>
    <name evidence="1" type="ORF">PMH09_00775</name>
</gene>
<proteinExistence type="predicted"/>
<name>A0ABT7BT52_9CYAN</name>
<dbReference type="EMBL" id="JAQOSQ010000001">
    <property type="protein sequence ID" value="MDJ1181714.1"/>
    <property type="molecule type" value="Genomic_DNA"/>
</dbReference>
<evidence type="ECO:0000313" key="2">
    <source>
        <dbReference type="Proteomes" id="UP001232992"/>
    </source>
</evidence>
<comment type="caution">
    <text evidence="1">The sequence shown here is derived from an EMBL/GenBank/DDBJ whole genome shotgun (WGS) entry which is preliminary data.</text>
</comment>
<protein>
    <submittedName>
        <fullName evidence="1">Uncharacterized protein</fullName>
    </submittedName>
</protein>
<dbReference type="Proteomes" id="UP001232992">
    <property type="component" value="Unassembled WGS sequence"/>
</dbReference>
<evidence type="ECO:0000313" key="1">
    <source>
        <dbReference type="EMBL" id="MDJ1181714.1"/>
    </source>
</evidence>
<dbReference type="RefSeq" id="WP_283756368.1">
    <property type="nucleotide sequence ID" value="NZ_JAQOSQ010000001.1"/>
</dbReference>
<keyword evidence="2" id="KW-1185">Reference proteome</keyword>
<accession>A0ABT7BT52</accession>
<reference evidence="1 2" key="1">
    <citation type="submission" date="2023-01" db="EMBL/GenBank/DDBJ databases">
        <title>Novel diversity within Roseofilum (Cyanobacteria; Desertifilaceae) from marine benthic mats with descriptions of four novel species.</title>
        <authorList>
            <person name="Wang Y."/>
            <person name="Berthold D.E."/>
            <person name="Hu J."/>
            <person name="Lefler F.W."/>
            <person name="Laughinghouse H.D. IV."/>
        </authorList>
    </citation>
    <scope>NUCLEOTIDE SEQUENCE [LARGE SCALE GENOMIC DNA]</scope>
    <source>
        <strain evidence="1 2">BLCC-M143</strain>
    </source>
</reference>